<organism evidence="16 17">
    <name type="scientific">Cordylochernes scorpioides</name>
    <dbReference type="NCBI Taxonomy" id="51811"/>
    <lineage>
        <taxon>Eukaryota</taxon>
        <taxon>Metazoa</taxon>
        <taxon>Ecdysozoa</taxon>
        <taxon>Arthropoda</taxon>
        <taxon>Chelicerata</taxon>
        <taxon>Arachnida</taxon>
        <taxon>Pseudoscorpiones</taxon>
        <taxon>Cheliferoidea</taxon>
        <taxon>Chernetidae</taxon>
        <taxon>Cordylochernes</taxon>
    </lineage>
</organism>
<evidence type="ECO:0000259" key="15">
    <source>
        <dbReference type="Pfam" id="PF17906"/>
    </source>
</evidence>
<dbReference type="InterPro" id="IPR003280">
    <property type="entry name" value="2pore_dom_K_chnl"/>
</dbReference>
<dbReference type="InterPro" id="IPR041426">
    <property type="entry name" value="Mos1_HTH"/>
</dbReference>
<keyword evidence="7" id="KW-0630">Potassium</keyword>
<evidence type="ECO:0000256" key="4">
    <source>
        <dbReference type="ARBA" id="ARBA00022538"/>
    </source>
</evidence>
<gene>
    <name evidence="16" type="ORF">LAZ67_1000672</name>
</gene>
<dbReference type="SUPFAM" id="SSF81324">
    <property type="entry name" value="Voltage-gated potassium channels"/>
    <property type="match status" value="1"/>
</dbReference>
<dbReference type="EMBL" id="CP092863">
    <property type="protein sequence ID" value="UYV60275.1"/>
    <property type="molecule type" value="Genomic_DNA"/>
</dbReference>
<evidence type="ECO:0000256" key="8">
    <source>
        <dbReference type="ARBA" id="ARBA00022989"/>
    </source>
</evidence>
<accession>A0ABY6JXC5</accession>
<evidence type="ECO:0000256" key="7">
    <source>
        <dbReference type="ARBA" id="ARBA00022958"/>
    </source>
</evidence>
<evidence type="ECO:0000256" key="11">
    <source>
        <dbReference type="ARBA" id="ARBA00023303"/>
    </source>
</evidence>
<dbReference type="InterPro" id="IPR003092">
    <property type="entry name" value="2pore_dom_K_chnl_TASK"/>
</dbReference>
<keyword evidence="6" id="KW-0631">Potassium channel</keyword>
<dbReference type="Proteomes" id="UP001235939">
    <property type="component" value="Chromosome 01"/>
</dbReference>
<feature type="transmembrane region" description="Helical" evidence="13">
    <location>
        <begin position="215"/>
        <end position="243"/>
    </location>
</feature>
<evidence type="ECO:0000256" key="9">
    <source>
        <dbReference type="ARBA" id="ARBA00023065"/>
    </source>
</evidence>
<keyword evidence="10 13" id="KW-0472">Membrane</keyword>
<dbReference type="Pfam" id="PF07885">
    <property type="entry name" value="Ion_trans_2"/>
    <property type="match status" value="2"/>
</dbReference>
<keyword evidence="3 12" id="KW-0813">Transport</keyword>
<keyword evidence="8 13" id="KW-1133">Transmembrane helix</keyword>
<dbReference type="PRINTS" id="PR01095">
    <property type="entry name" value="TASKCHANNEL"/>
</dbReference>
<evidence type="ECO:0000256" key="5">
    <source>
        <dbReference type="ARBA" id="ARBA00022692"/>
    </source>
</evidence>
<feature type="domain" description="Potassium channel" evidence="14">
    <location>
        <begin position="199"/>
        <end position="236"/>
    </location>
</feature>
<dbReference type="Gene3D" id="1.10.287.70">
    <property type="match status" value="1"/>
</dbReference>
<keyword evidence="4" id="KW-0633">Potassium transport</keyword>
<evidence type="ECO:0000256" key="6">
    <source>
        <dbReference type="ARBA" id="ARBA00022826"/>
    </source>
</evidence>
<feature type="transmembrane region" description="Helical" evidence="13">
    <location>
        <begin position="293"/>
        <end position="312"/>
    </location>
</feature>
<evidence type="ECO:0000256" key="3">
    <source>
        <dbReference type="ARBA" id="ARBA00022448"/>
    </source>
</evidence>
<dbReference type="PANTHER" id="PTHR11003:SF291">
    <property type="entry name" value="IP11374P"/>
    <property type="match status" value="1"/>
</dbReference>
<evidence type="ECO:0000256" key="1">
    <source>
        <dbReference type="ARBA" id="ARBA00004141"/>
    </source>
</evidence>
<evidence type="ECO:0000313" key="17">
    <source>
        <dbReference type="Proteomes" id="UP001235939"/>
    </source>
</evidence>
<dbReference type="InterPro" id="IPR013099">
    <property type="entry name" value="K_chnl_dom"/>
</dbReference>
<keyword evidence="17" id="KW-1185">Reference proteome</keyword>
<keyword evidence="11 12" id="KW-0407">Ion channel</keyword>
<protein>
    <submittedName>
        <fullName evidence="16">KCNK9</fullName>
    </submittedName>
</protein>
<dbReference type="PRINTS" id="PR01333">
    <property type="entry name" value="2POREKCHANEL"/>
</dbReference>
<keyword evidence="9 12" id="KW-0406">Ion transport</keyword>
<feature type="transmembrane region" description="Helical" evidence="13">
    <location>
        <begin position="263"/>
        <end position="281"/>
    </location>
</feature>
<evidence type="ECO:0000256" key="2">
    <source>
        <dbReference type="ARBA" id="ARBA00006666"/>
    </source>
</evidence>
<feature type="domain" description="Mos1 transposase HTH" evidence="15">
    <location>
        <begin position="28"/>
        <end position="72"/>
    </location>
</feature>
<proteinExistence type="inferred from homology"/>
<comment type="subcellular location">
    <subcellularLocation>
        <location evidence="1">Membrane</location>
        <topology evidence="1">Multi-pass membrane protein</topology>
    </subcellularLocation>
</comment>
<evidence type="ECO:0000256" key="13">
    <source>
        <dbReference type="SAM" id="Phobius"/>
    </source>
</evidence>
<feature type="transmembrane region" description="Helical" evidence="13">
    <location>
        <begin position="324"/>
        <end position="351"/>
    </location>
</feature>
<dbReference type="PANTHER" id="PTHR11003">
    <property type="entry name" value="POTASSIUM CHANNEL, SUBFAMILY K"/>
    <property type="match status" value="1"/>
</dbReference>
<comment type="similarity">
    <text evidence="2 12">Belongs to the two pore domain potassium channel (TC 1.A.1.8) family.</text>
</comment>
<name>A0ABY6JXC5_9ARAC</name>
<evidence type="ECO:0000259" key="14">
    <source>
        <dbReference type="Pfam" id="PF07885"/>
    </source>
</evidence>
<keyword evidence="5 12" id="KW-0812">Transmembrane</keyword>
<sequence length="432" mass="48808">MFNVPPWEISEVLREYKKQESSKIETNEIRAVIKYLCKKGMLPKEIYEDMVDTLREDAPSYSIVKKWVAAFKLGRISTEDEHRPGRSVESVTQENIEKIHDLVMLDRRITVRQIEETLCIPKTTVYRIMREHLGLRKLPARWVPKPLTPDQKAVRKELSSDNLALFEANPEEFVNRFVTMDETWAITLHQSQSNNPCNGYGHSTPATWGGKTFCMFYALAGVPLGLVVFQSIGERLNTFVAFLLRRAKLCLRMRSTEVSETNLICLVSILSTLVMTAGAAAFAKYERWGYFDALYYCFITLTTIGFGDYVALQRERALQSQPEYVAFSLLFIFFGLSVVSAAMNLLVLRFLTMNTEDERRDEALSAARAAVRLQGDVITSNGSVLSAASSASVCSCSCYRHLPGHTTTGPPSRPPSDILDPLELTYQHRASL</sequence>
<evidence type="ECO:0000256" key="10">
    <source>
        <dbReference type="ARBA" id="ARBA00023136"/>
    </source>
</evidence>
<evidence type="ECO:0000256" key="12">
    <source>
        <dbReference type="RuleBase" id="RU003857"/>
    </source>
</evidence>
<reference evidence="16 17" key="1">
    <citation type="submission" date="2022-01" db="EMBL/GenBank/DDBJ databases">
        <title>A chromosomal length assembly of Cordylochernes scorpioides.</title>
        <authorList>
            <person name="Zeh D."/>
            <person name="Zeh J."/>
        </authorList>
    </citation>
    <scope>NUCLEOTIDE SEQUENCE [LARGE SCALE GENOMIC DNA]</scope>
    <source>
        <strain evidence="16">IN4F17</strain>
        <tissue evidence="16">Whole Body</tissue>
    </source>
</reference>
<evidence type="ECO:0000313" key="16">
    <source>
        <dbReference type="EMBL" id="UYV60275.1"/>
    </source>
</evidence>
<feature type="domain" description="Potassium channel" evidence="14">
    <location>
        <begin position="271"/>
        <end position="347"/>
    </location>
</feature>
<dbReference type="Pfam" id="PF17906">
    <property type="entry name" value="HTH_48"/>
    <property type="match status" value="1"/>
</dbReference>